<proteinExistence type="predicted"/>
<protein>
    <submittedName>
        <fullName evidence="1">41990_t:CDS:1</fullName>
    </submittedName>
</protein>
<organism evidence="1 2">
    <name type="scientific">Gigaspora margarita</name>
    <dbReference type="NCBI Taxonomy" id="4874"/>
    <lineage>
        <taxon>Eukaryota</taxon>
        <taxon>Fungi</taxon>
        <taxon>Fungi incertae sedis</taxon>
        <taxon>Mucoromycota</taxon>
        <taxon>Glomeromycotina</taxon>
        <taxon>Glomeromycetes</taxon>
        <taxon>Diversisporales</taxon>
        <taxon>Gigasporaceae</taxon>
        <taxon>Gigaspora</taxon>
    </lineage>
</organism>
<evidence type="ECO:0000313" key="1">
    <source>
        <dbReference type="EMBL" id="CAG8848132.1"/>
    </source>
</evidence>
<name>A0ABN7X5I7_GIGMA</name>
<keyword evidence="2" id="KW-1185">Reference proteome</keyword>
<evidence type="ECO:0000313" key="2">
    <source>
        <dbReference type="Proteomes" id="UP000789901"/>
    </source>
</evidence>
<dbReference type="EMBL" id="CAJVQB010090786">
    <property type="protein sequence ID" value="CAG8848132.1"/>
    <property type="molecule type" value="Genomic_DNA"/>
</dbReference>
<accession>A0ABN7X5I7</accession>
<dbReference type="Proteomes" id="UP000789901">
    <property type="component" value="Unassembled WGS sequence"/>
</dbReference>
<reference evidence="1 2" key="1">
    <citation type="submission" date="2021-06" db="EMBL/GenBank/DDBJ databases">
        <authorList>
            <person name="Kallberg Y."/>
            <person name="Tangrot J."/>
            <person name="Rosling A."/>
        </authorList>
    </citation>
    <scope>NUCLEOTIDE SEQUENCE [LARGE SCALE GENOMIC DNA]</scope>
    <source>
        <strain evidence="1 2">120-4 pot B 10/14</strain>
    </source>
</reference>
<sequence length="43" mass="5024">MNYKIHNEKNYSDTIDNMSLNDVNYDVTELLTSGNRKIDYAIP</sequence>
<gene>
    <name evidence="1" type="ORF">GMARGA_LOCUS39033</name>
</gene>
<feature type="non-terminal residue" evidence="1">
    <location>
        <position position="43"/>
    </location>
</feature>
<comment type="caution">
    <text evidence="1">The sequence shown here is derived from an EMBL/GenBank/DDBJ whole genome shotgun (WGS) entry which is preliminary data.</text>
</comment>